<dbReference type="AlphaFoldDB" id="A0A5B9QW81"/>
<dbReference type="Gene3D" id="2.60.40.10">
    <property type="entry name" value="Immunoglobulins"/>
    <property type="match status" value="3"/>
</dbReference>
<dbReference type="InterPro" id="IPR013783">
    <property type="entry name" value="Ig-like_fold"/>
</dbReference>
<evidence type="ECO:0000313" key="6">
    <source>
        <dbReference type="Proteomes" id="UP000325286"/>
    </source>
</evidence>
<dbReference type="PANTHER" id="PTHR23303">
    <property type="entry name" value="CARBOXYPEPTIDASE REGULATORY REGION-CONTAINING"/>
    <property type="match status" value="1"/>
</dbReference>
<dbReference type="EMBL" id="CP042914">
    <property type="protein sequence ID" value="QEG42242.1"/>
    <property type="molecule type" value="Genomic_DNA"/>
</dbReference>
<protein>
    <submittedName>
        <fullName evidence="5">Serine-aspartate repeat-containing protein D</fullName>
    </submittedName>
</protein>
<accession>A0A5B9QW81</accession>
<comment type="subcellular location">
    <subcellularLocation>
        <location evidence="1">Secreted</location>
    </subcellularLocation>
</comment>
<keyword evidence="6" id="KW-1185">Reference proteome</keyword>
<name>A0A5B9QW81_9BACT</name>
<sequence>MPQIVTANLSLATSLARALPETRNPPILGAFWQTFAGGGLCCEESFVHRRFTVPLRPMPSSRRRFGRFEPLESRRLLATLGVDIRFLADDAGSPGAELQSAVLREEAFWVEVRVQDIRTDLTDPAGVIALPLNLSWDPNLFQFAGADTTPAAGIDPLPLANELVTDQFPLQRAVASFDADAAAFDPNANAGELLDFFNLRGVRGGALPNSGQGDAIGLNTAETFSRLQFVALANANDAPFTVNLDGSMSFADAAPLDEVAALGNATDVTALANTVAATLPIAGGQISGSKFDDTNGDGVRDTGEPGLADVTIQLTPLDPTGTVQQVTTDADGNYLFADLPAGSYTVAEVVPTGSTITLPTDNQYDVVLEQDSSAADGLDFGNFSTVTLSGLKFEDLDGDGVQDADEAGLAGVTIRLNTNSDDDSSNDRTAVTDANGEYTFSDVGPGTHTLSEVIPANYQPTTPLEGSYVVTVSSGQDRDDLDFGNQPIEAGSTLAGVVYNDVDRDGIFDANEYGLVGWTVELFAGTDTTALQSTTTDAAGNYRFDNLPAGTYRVVETQMPAFVDASITLGSVLPSGQTRGTTNGFNSFEDITLGGQESAIDYNFGEVLAAVTKRMFLSSTNVRQELCANSSLSCQSILGTAGDDEILVEHLTDNRMRVTVNDAAPVELSADAAAVVLVEGLGGQDTVSVIGNQSDEDFTAAPSQVTLTAADQRLGVFGGEQITVDGGGGSDTGVLNDSDGADQLTASGDSLQLTTPDDQRVEMIDIDTIAAISAIDDAEDQADIDAIDFVLRLTGDWT</sequence>
<feature type="domain" description="SD-repeat containing protein B" evidence="4">
    <location>
        <begin position="496"/>
        <end position="561"/>
    </location>
</feature>
<reference evidence="5 6" key="1">
    <citation type="submission" date="2019-08" db="EMBL/GenBank/DDBJ databases">
        <title>Deep-cultivation of Planctomycetes and their phenomic and genomic characterization uncovers novel biology.</title>
        <authorList>
            <person name="Wiegand S."/>
            <person name="Jogler M."/>
            <person name="Boedeker C."/>
            <person name="Pinto D."/>
            <person name="Vollmers J."/>
            <person name="Rivas-Marin E."/>
            <person name="Kohn T."/>
            <person name="Peeters S.H."/>
            <person name="Heuer A."/>
            <person name="Rast P."/>
            <person name="Oberbeckmann S."/>
            <person name="Bunk B."/>
            <person name="Jeske O."/>
            <person name="Meyerdierks A."/>
            <person name="Storesund J.E."/>
            <person name="Kallscheuer N."/>
            <person name="Luecker S."/>
            <person name="Lage O.M."/>
            <person name="Pohl T."/>
            <person name="Merkel B.J."/>
            <person name="Hornburger P."/>
            <person name="Mueller R.-W."/>
            <person name="Bruemmer F."/>
            <person name="Labrenz M."/>
            <person name="Spormann A.M."/>
            <person name="Op den Camp H."/>
            <person name="Overmann J."/>
            <person name="Amann R."/>
            <person name="Jetten M.S.M."/>
            <person name="Mascher T."/>
            <person name="Medema M.H."/>
            <person name="Devos D.P."/>
            <person name="Kaster A.-K."/>
            <person name="Ovreas L."/>
            <person name="Rohde M."/>
            <person name="Galperin M.Y."/>
            <person name="Jogler C."/>
        </authorList>
    </citation>
    <scope>NUCLEOTIDE SEQUENCE [LARGE SCALE GENOMIC DNA]</scope>
    <source>
        <strain evidence="5 6">UC8</strain>
    </source>
</reference>
<dbReference type="InterPro" id="IPR051417">
    <property type="entry name" value="SDr/BOS_complex"/>
</dbReference>
<dbReference type="Proteomes" id="UP000325286">
    <property type="component" value="Chromosome"/>
</dbReference>
<evidence type="ECO:0000256" key="1">
    <source>
        <dbReference type="ARBA" id="ARBA00004613"/>
    </source>
</evidence>
<gene>
    <name evidence="5" type="primary">sdrD_2</name>
    <name evidence="5" type="ORF">UC8_42760</name>
</gene>
<dbReference type="GO" id="GO:0005576">
    <property type="term" value="C:extracellular region"/>
    <property type="evidence" value="ECO:0007669"/>
    <property type="project" value="UniProtKB-SubCell"/>
</dbReference>
<dbReference type="SUPFAM" id="SSF117074">
    <property type="entry name" value="Hypothetical protein PA1324"/>
    <property type="match status" value="3"/>
</dbReference>
<dbReference type="KEGG" id="rul:UC8_42760"/>
<evidence type="ECO:0000256" key="2">
    <source>
        <dbReference type="ARBA" id="ARBA00022525"/>
    </source>
</evidence>
<keyword evidence="3" id="KW-0732">Signal</keyword>
<dbReference type="Pfam" id="PF17210">
    <property type="entry name" value="SdrD_B"/>
    <property type="match status" value="3"/>
</dbReference>
<feature type="domain" description="SD-repeat containing protein B" evidence="4">
    <location>
        <begin position="291"/>
        <end position="363"/>
    </location>
</feature>
<organism evidence="5 6">
    <name type="scientific">Roseimaritima ulvae</name>
    <dbReference type="NCBI Taxonomy" id="980254"/>
    <lineage>
        <taxon>Bacteria</taxon>
        <taxon>Pseudomonadati</taxon>
        <taxon>Planctomycetota</taxon>
        <taxon>Planctomycetia</taxon>
        <taxon>Pirellulales</taxon>
        <taxon>Pirellulaceae</taxon>
        <taxon>Roseimaritima</taxon>
    </lineage>
</organism>
<feature type="domain" description="SD-repeat containing protein B" evidence="4">
    <location>
        <begin position="393"/>
        <end position="467"/>
    </location>
</feature>
<evidence type="ECO:0000256" key="3">
    <source>
        <dbReference type="ARBA" id="ARBA00022729"/>
    </source>
</evidence>
<dbReference type="InterPro" id="IPR033764">
    <property type="entry name" value="Sdr_B"/>
</dbReference>
<proteinExistence type="predicted"/>
<keyword evidence="2" id="KW-0964">Secreted</keyword>
<evidence type="ECO:0000259" key="4">
    <source>
        <dbReference type="Pfam" id="PF17210"/>
    </source>
</evidence>
<evidence type="ECO:0000313" key="5">
    <source>
        <dbReference type="EMBL" id="QEG42242.1"/>
    </source>
</evidence>